<organism evidence="5 6">
    <name type="scientific">Zhongshania marina</name>
    <dbReference type="NCBI Taxonomy" id="2304603"/>
    <lineage>
        <taxon>Bacteria</taxon>
        <taxon>Pseudomonadati</taxon>
        <taxon>Pseudomonadota</taxon>
        <taxon>Gammaproteobacteria</taxon>
        <taxon>Cellvibrionales</taxon>
        <taxon>Spongiibacteraceae</taxon>
        <taxon>Zhongshania</taxon>
    </lineage>
</organism>
<evidence type="ECO:0000256" key="3">
    <source>
        <dbReference type="ARBA" id="ARBA00023080"/>
    </source>
</evidence>
<reference evidence="5" key="1">
    <citation type="submission" date="2018-01" db="EMBL/GenBank/DDBJ databases">
        <authorList>
            <person name="Yu X.-D."/>
        </authorList>
    </citation>
    <scope>NUCLEOTIDE SEQUENCE</scope>
    <source>
        <strain evidence="5">ZX-21</strain>
    </source>
</reference>
<accession>A0A2S4HHW2</accession>
<comment type="cofactor">
    <cofactor evidence="1 4">
        <name>a divalent metal cation</name>
        <dbReference type="ChEBI" id="CHEBI:60240"/>
    </cofactor>
</comment>
<dbReference type="PIRSF" id="PIRSF006305">
    <property type="entry name" value="Maf"/>
    <property type="match status" value="1"/>
</dbReference>
<dbReference type="EMBL" id="PQGG01000013">
    <property type="protein sequence ID" value="POP53510.1"/>
    <property type="molecule type" value="Genomic_DNA"/>
</dbReference>
<comment type="caution">
    <text evidence="4">Lacks conserved residue(s) required for the propagation of feature annotation.</text>
</comment>
<dbReference type="Proteomes" id="UP000237222">
    <property type="component" value="Unassembled WGS sequence"/>
</dbReference>
<comment type="catalytic activity">
    <reaction evidence="4">
        <text>dTTP + H2O = dTMP + diphosphate + H(+)</text>
        <dbReference type="Rhea" id="RHEA:28534"/>
        <dbReference type="ChEBI" id="CHEBI:15377"/>
        <dbReference type="ChEBI" id="CHEBI:15378"/>
        <dbReference type="ChEBI" id="CHEBI:33019"/>
        <dbReference type="ChEBI" id="CHEBI:37568"/>
        <dbReference type="ChEBI" id="CHEBI:63528"/>
        <dbReference type="EC" id="3.6.1.9"/>
    </reaction>
</comment>
<dbReference type="Gene3D" id="3.90.950.10">
    <property type="match status" value="1"/>
</dbReference>
<dbReference type="NCBIfam" id="TIGR00172">
    <property type="entry name" value="maf"/>
    <property type="match status" value="1"/>
</dbReference>
<keyword evidence="3 4" id="KW-0546">Nucleotide metabolism</keyword>
<comment type="catalytic activity">
    <reaction evidence="4">
        <text>UTP + H2O = UMP + diphosphate + H(+)</text>
        <dbReference type="Rhea" id="RHEA:29395"/>
        <dbReference type="ChEBI" id="CHEBI:15377"/>
        <dbReference type="ChEBI" id="CHEBI:15378"/>
        <dbReference type="ChEBI" id="CHEBI:33019"/>
        <dbReference type="ChEBI" id="CHEBI:46398"/>
        <dbReference type="ChEBI" id="CHEBI:57865"/>
        <dbReference type="EC" id="3.6.1.9"/>
    </reaction>
</comment>
<dbReference type="AlphaFoldDB" id="A0A2S4HHW2"/>
<dbReference type="PANTHER" id="PTHR43213:SF5">
    <property type="entry name" value="BIFUNCTIONAL DTTP_UTP PYROPHOSPHATASE_METHYLTRANSFERASE PROTEIN-RELATED"/>
    <property type="match status" value="1"/>
</dbReference>
<comment type="subcellular location">
    <subcellularLocation>
        <location evidence="4">Cytoplasm</location>
    </subcellularLocation>
</comment>
<dbReference type="OrthoDB" id="9807767at2"/>
<dbReference type="InterPro" id="IPR003697">
    <property type="entry name" value="Maf-like"/>
</dbReference>
<comment type="function">
    <text evidence="4">Nucleoside triphosphate pyrophosphatase that hydrolyzes dTTP and UTP. May have a dual role in cell division arrest and in preventing the incorporation of modified nucleotides into cellular nucleic acids.</text>
</comment>
<comment type="caution">
    <text evidence="5">The sequence shown here is derived from an EMBL/GenBank/DDBJ whole genome shotgun (WGS) entry which is preliminary data.</text>
</comment>
<feature type="active site" description="Proton acceptor" evidence="4">
    <location>
        <position position="72"/>
    </location>
</feature>
<dbReference type="GO" id="GO:0005737">
    <property type="term" value="C:cytoplasm"/>
    <property type="evidence" value="ECO:0007669"/>
    <property type="project" value="UniProtKB-SubCell"/>
</dbReference>
<comment type="similarity">
    <text evidence="4">Belongs to the Maf family. YhdE subfamily.</text>
</comment>
<evidence type="ECO:0000256" key="4">
    <source>
        <dbReference type="HAMAP-Rule" id="MF_00528"/>
    </source>
</evidence>
<protein>
    <recommendedName>
        <fullName evidence="4">dTTP/UTP pyrophosphatase</fullName>
        <shortName evidence="4">dTTPase/UTPase</shortName>
        <ecNumber evidence="4">3.6.1.9</ecNumber>
    </recommendedName>
    <alternativeName>
        <fullName evidence="4">Nucleoside triphosphate pyrophosphatase</fullName>
    </alternativeName>
    <alternativeName>
        <fullName evidence="4">Nucleotide pyrophosphatase</fullName>
        <shortName evidence="4">Nucleotide PPase</shortName>
    </alternativeName>
</protein>
<feature type="site" description="Important for substrate specificity" evidence="4">
    <location>
        <position position="155"/>
    </location>
</feature>
<evidence type="ECO:0000256" key="2">
    <source>
        <dbReference type="ARBA" id="ARBA00022801"/>
    </source>
</evidence>
<dbReference type="InterPro" id="IPR029001">
    <property type="entry name" value="ITPase-like_fam"/>
</dbReference>
<feature type="site" description="Important for substrate specificity" evidence="4">
    <location>
        <position position="73"/>
    </location>
</feature>
<evidence type="ECO:0000313" key="5">
    <source>
        <dbReference type="EMBL" id="POP53510.1"/>
    </source>
</evidence>
<dbReference type="SUPFAM" id="SSF52972">
    <property type="entry name" value="ITPase-like"/>
    <property type="match status" value="1"/>
</dbReference>
<proteinExistence type="inferred from homology"/>
<dbReference type="GO" id="GO:0036218">
    <property type="term" value="F:dTTP diphosphatase activity"/>
    <property type="evidence" value="ECO:0007669"/>
    <property type="project" value="RHEA"/>
</dbReference>
<evidence type="ECO:0000256" key="1">
    <source>
        <dbReference type="ARBA" id="ARBA00001968"/>
    </source>
</evidence>
<gene>
    <name evidence="5" type="ORF">C0068_06000</name>
</gene>
<dbReference type="EC" id="3.6.1.9" evidence="4"/>
<dbReference type="Pfam" id="PF02545">
    <property type="entry name" value="Maf"/>
    <property type="match status" value="1"/>
</dbReference>
<name>A0A2S4HHW2_9GAMM</name>
<dbReference type="HAMAP" id="MF_00528">
    <property type="entry name" value="Maf"/>
    <property type="match status" value="1"/>
</dbReference>
<sequence>MSANKPIILASGSPRRAELLRQIGVEFEIVPADIDETPAPNEQAADYVQRMAREKASAVAKEFPNQVVLAADTSVIVDGEIWGKPSDRQHAKVMLAGLSGRSHQVLTALAIFYGGDVALELNVTDVSFATLTAEQIDSYVASGDADDKAGAYGIQGAAGCFVKHLNGSYSGVMGLPLYETAVLLGKAGIMLEPANE</sequence>
<dbReference type="GO" id="GO:0036221">
    <property type="term" value="F:UTP diphosphatase activity"/>
    <property type="evidence" value="ECO:0007669"/>
    <property type="project" value="RHEA"/>
</dbReference>
<dbReference type="GO" id="GO:0009117">
    <property type="term" value="P:nucleotide metabolic process"/>
    <property type="evidence" value="ECO:0007669"/>
    <property type="project" value="UniProtKB-KW"/>
</dbReference>
<keyword evidence="2 4" id="KW-0378">Hydrolase</keyword>
<dbReference type="CDD" id="cd00555">
    <property type="entry name" value="Maf"/>
    <property type="match status" value="1"/>
</dbReference>
<dbReference type="PANTHER" id="PTHR43213">
    <property type="entry name" value="BIFUNCTIONAL DTTP/UTP PYROPHOSPHATASE/METHYLTRANSFERASE PROTEIN-RELATED"/>
    <property type="match status" value="1"/>
</dbReference>
<evidence type="ECO:0000313" key="6">
    <source>
        <dbReference type="Proteomes" id="UP000237222"/>
    </source>
</evidence>
<feature type="site" description="Important for substrate specificity" evidence="4">
    <location>
        <position position="15"/>
    </location>
</feature>
<keyword evidence="4" id="KW-0963">Cytoplasm</keyword>